<reference evidence="3" key="2">
    <citation type="submission" date="2020-09" db="EMBL/GenBank/DDBJ databases">
        <authorList>
            <person name="Sun Q."/>
            <person name="Ohkuma M."/>
        </authorList>
    </citation>
    <scope>NUCLEOTIDE SEQUENCE</scope>
    <source>
        <strain evidence="3">JCM 3086</strain>
    </source>
</reference>
<dbReference type="Gene3D" id="3.10.129.10">
    <property type="entry name" value="Hotdog Thioesterase"/>
    <property type="match status" value="2"/>
</dbReference>
<evidence type="ECO:0000313" key="3">
    <source>
        <dbReference type="EMBL" id="GGJ42903.1"/>
    </source>
</evidence>
<organism evidence="3 4">
    <name type="scientific">Streptomyces brasiliensis</name>
    <dbReference type="NCBI Taxonomy" id="1954"/>
    <lineage>
        <taxon>Bacteria</taxon>
        <taxon>Bacillati</taxon>
        <taxon>Actinomycetota</taxon>
        <taxon>Actinomycetes</taxon>
        <taxon>Kitasatosporales</taxon>
        <taxon>Streptomycetaceae</taxon>
        <taxon>Streptomyces</taxon>
    </lineage>
</organism>
<name>A0A917P0T3_9ACTN</name>
<sequence>MDDRPAVRRALQAVARRRAMGLHYIGHFLGIEPASHDEDGTVRMRIIPWDSAGEESMTAADLGTLADLTMGQAIRNRLPEGLRLATTSLDLHHGPDPARGGVTSSASVHWLDERRQTATASCEVTDAAGTVVATASGAFSALPAPPGASIAPVDWSWLRVGVPEVADGNLNRSDAGFVAAVRAAVDSASSEPGAPPVDPERTRVIGHLLNVRWKSIENGSVRGEFRVGPEHENRVGHLQGGVVYGLGAVAARHVLGNQCRVVDGRVQFLRPTGHGQVSITATVLRHGRSVSFVRVQLASDGRQTTEMTFTLAPDHNGL</sequence>
<dbReference type="InterPro" id="IPR029069">
    <property type="entry name" value="HotDog_dom_sf"/>
</dbReference>
<dbReference type="GO" id="GO:0047617">
    <property type="term" value="F:fatty acyl-CoA hydrolase activity"/>
    <property type="evidence" value="ECO:0007669"/>
    <property type="project" value="InterPro"/>
</dbReference>
<dbReference type="PANTHER" id="PTHR21660">
    <property type="entry name" value="THIOESTERASE SUPERFAMILY MEMBER-RELATED"/>
    <property type="match status" value="1"/>
</dbReference>
<comment type="caution">
    <text evidence="3">The sequence shown here is derived from an EMBL/GenBank/DDBJ whole genome shotgun (WGS) entry which is preliminary data.</text>
</comment>
<dbReference type="CDD" id="cd03443">
    <property type="entry name" value="PaaI_thioesterase"/>
    <property type="match status" value="2"/>
</dbReference>
<dbReference type="InterPro" id="IPR039298">
    <property type="entry name" value="ACOT13"/>
</dbReference>
<dbReference type="InterPro" id="IPR049449">
    <property type="entry name" value="TesB_ACOT8-like_N"/>
</dbReference>
<dbReference type="PANTHER" id="PTHR21660:SF1">
    <property type="entry name" value="ACYL-COENZYME A THIOESTERASE 13"/>
    <property type="match status" value="1"/>
</dbReference>
<dbReference type="EMBL" id="BMQA01000027">
    <property type="protein sequence ID" value="GGJ42903.1"/>
    <property type="molecule type" value="Genomic_DNA"/>
</dbReference>
<evidence type="ECO:0000313" key="4">
    <source>
        <dbReference type="Proteomes" id="UP000657574"/>
    </source>
</evidence>
<feature type="domain" description="Acyl-CoA thioesterase-like N-terminal HotDog" evidence="2">
    <location>
        <begin position="234"/>
        <end position="311"/>
    </location>
</feature>
<evidence type="ECO:0000259" key="2">
    <source>
        <dbReference type="Pfam" id="PF13622"/>
    </source>
</evidence>
<accession>A0A917P0T3</accession>
<gene>
    <name evidence="3" type="ORF">GCM10010121_062690</name>
</gene>
<evidence type="ECO:0000256" key="1">
    <source>
        <dbReference type="ARBA" id="ARBA00022801"/>
    </source>
</evidence>
<protein>
    <recommendedName>
        <fullName evidence="2">Acyl-CoA thioesterase-like N-terminal HotDog domain-containing protein</fullName>
    </recommendedName>
</protein>
<dbReference type="AlphaFoldDB" id="A0A917P0T3"/>
<keyword evidence="1" id="KW-0378">Hydrolase</keyword>
<reference evidence="3" key="1">
    <citation type="journal article" date="2014" name="Int. J. Syst. Evol. Microbiol.">
        <title>Complete genome sequence of Corynebacterium casei LMG S-19264T (=DSM 44701T), isolated from a smear-ripened cheese.</title>
        <authorList>
            <consortium name="US DOE Joint Genome Institute (JGI-PGF)"/>
            <person name="Walter F."/>
            <person name="Albersmeier A."/>
            <person name="Kalinowski J."/>
            <person name="Ruckert C."/>
        </authorList>
    </citation>
    <scope>NUCLEOTIDE SEQUENCE</scope>
    <source>
        <strain evidence="3">JCM 3086</strain>
    </source>
</reference>
<proteinExistence type="predicted"/>
<keyword evidence="4" id="KW-1185">Reference proteome</keyword>
<dbReference type="Pfam" id="PF13622">
    <property type="entry name" value="4HBT_3"/>
    <property type="match status" value="1"/>
</dbReference>
<dbReference type="Proteomes" id="UP000657574">
    <property type="component" value="Unassembled WGS sequence"/>
</dbReference>
<dbReference type="SUPFAM" id="SSF54637">
    <property type="entry name" value="Thioesterase/thiol ester dehydrase-isomerase"/>
    <property type="match status" value="2"/>
</dbReference>